<dbReference type="AlphaFoldDB" id="A0A484BFX4"/>
<evidence type="ECO:0000259" key="2">
    <source>
        <dbReference type="Pfam" id="PF02114"/>
    </source>
</evidence>
<dbReference type="CDD" id="cd02988">
    <property type="entry name" value="Phd_like_VIAF"/>
    <property type="match status" value="1"/>
</dbReference>
<dbReference type="InterPro" id="IPR036249">
    <property type="entry name" value="Thioredoxin-like_sf"/>
</dbReference>
<feature type="domain" description="Phosducin" evidence="2">
    <location>
        <begin position="50"/>
        <end position="214"/>
    </location>
</feature>
<protein>
    <recommendedName>
        <fullName evidence="2">Phosducin domain-containing protein</fullName>
    </recommendedName>
</protein>
<name>A0A484BFX4_DRONA</name>
<dbReference type="InterPro" id="IPR024253">
    <property type="entry name" value="Phosducin_thioredoxin-like_dom"/>
</dbReference>
<dbReference type="GO" id="GO:0006457">
    <property type="term" value="P:protein folding"/>
    <property type="evidence" value="ECO:0007669"/>
    <property type="project" value="TreeGrafter"/>
</dbReference>
<comment type="similarity">
    <text evidence="1">Belongs to the phosducin family.</text>
</comment>
<reference evidence="3 4" key="1">
    <citation type="journal article" date="2019" name="J. Hered.">
        <title>An Improved Genome Assembly for Drosophila navojoa, the Basal Species in the mojavensis Cluster.</title>
        <authorList>
            <person name="Vanderlinde T."/>
            <person name="Dupim E.G."/>
            <person name="Nazario-Yepiz N.O."/>
            <person name="Carvalho A.B."/>
        </authorList>
    </citation>
    <scope>NUCLEOTIDE SEQUENCE [LARGE SCALE GENOMIC DNA]</scope>
    <source>
        <strain evidence="3">Navoj_Jal97</strain>
        <tissue evidence="3">Whole organism</tissue>
    </source>
</reference>
<dbReference type="OrthoDB" id="45518at2759"/>
<keyword evidence="4" id="KW-1185">Reference proteome</keyword>
<dbReference type="Pfam" id="PF02114">
    <property type="entry name" value="Phosducin"/>
    <property type="match status" value="1"/>
</dbReference>
<dbReference type="KEGG" id="dnv:108652184"/>
<dbReference type="STRING" id="7232.A0A484BFX4"/>
<dbReference type="Gene3D" id="3.40.30.10">
    <property type="entry name" value="Glutaredoxin"/>
    <property type="match status" value="1"/>
</dbReference>
<sequence>MQDPNEDTEWNDVLRAKGIIGPKQKEAEITEDQIQAMMNDVIQRRTDLPPQEGQRDKLIDDMSLDELDELEDSEDEAVLEQYRQRRIAEMRALAEKPRFGSVREISGQDYVNEVTKAGEGIWVVLHLYANGVPLCALIHHHMQQLAVRFPLTKFLRSIATTCIPNFPEKNLPTIFVYHEGAMRKQFIGPIELRGEKLTLDELEFMLGQAGAVPTEIKEDPKPQIRDKMLADLEDKSSEFF</sequence>
<evidence type="ECO:0000313" key="4">
    <source>
        <dbReference type="Proteomes" id="UP000295192"/>
    </source>
</evidence>
<dbReference type="OMA" id="FCEIRAN"/>
<dbReference type="PANTHER" id="PTHR45809">
    <property type="entry name" value="VIRAL IAP-ASSOCIATED FACTOR HOMOLOG"/>
    <property type="match status" value="1"/>
</dbReference>
<dbReference type="SUPFAM" id="SSF52833">
    <property type="entry name" value="Thioredoxin-like"/>
    <property type="match status" value="1"/>
</dbReference>
<evidence type="ECO:0000313" key="3">
    <source>
        <dbReference type="EMBL" id="TDG47663.1"/>
    </source>
</evidence>
<organism evidence="3 4">
    <name type="scientific">Drosophila navojoa</name>
    <name type="common">Fruit fly</name>
    <dbReference type="NCBI Taxonomy" id="7232"/>
    <lineage>
        <taxon>Eukaryota</taxon>
        <taxon>Metazoa</taxon>
        <taxon>Ecdysozoa</taxon>
        <taxon>Arthropoda</taxon>
        <taxon>Hexapoda</taxon>
        <taxon>Insecta</taxon>
        <taxon>Pterygota</taxon>
        <taxon>Neoptera</taxon>
        <taxon>Endopterygota</taxon>
        <taxon>Diptera</taxon>
        <taxon>Brachycera</taxon>
        <taxon>Muscomorpha</taxon>
        <taxon>Ephydroidea</taxon>
        <taxon>Drosophilidae</taxon>
        <taxon>Drosophila</taxon>
    </lineage>
</organism>
<accession>A0A484BFX4</accession>
<dbReference type="EMBL" id="LSRL02000041">
    <property type="protein sequence ID" value="TDG47663.1"/>
    <property type="molecule type" value="Genomic_DNA"/>
</dbReference>
<proteinExistence type="inferred from homology"/>
<dbReference type="GO" id="GO:0005737">
    <property type="term" value="C:cytoplasm"/>
    <property type="evidence" value="ECO:0007669"/>
    <property type="project" value="TreeGrafter"/>
</dbReference>
<dbReference type="InterPro" id="IPR051498">
    <property type="entry name" value="Phosducin-like_chap/apop_reg"/>
</dbReference>
<gene>
    <name evidence="3" type="ORF">AWZ03_005961</name>
</gene>
<comment type="caution">
    <text evidence="3">The sequence shown here is derived from an EMBL/GenBank/DDBJ whole genome shotgun (WGS) entry which is preliminary data.</text>
</comment>
<dbReference type="Proteomes" id="UP000295192">
    <property type="component" value="Unassembled WGS sequence"/>
</dbReference>
<evidence type="ECO:0000256" key="1">
    <source>
        <dbReference type="ARBA" id="ARBA00009686"/>
    </source>
</evidence>
<dbReference type="PANTHER" id="PTHR45809:SF3">
    <property type="entry name" value="VIRAL IAP-ASSOCIATED FACTOR HOMOLOG"/>
    <property type="match status" value="1"/>
</dbReference>